<evidence type="ECO:0000256" key="1">
    <source>
        <dbReference type="SAM" id="MobiDB-lite"/>
    </source>
</evidence>
<dbReference type="EMBL" id="BAABDQ010000073">
    <property type="protein sequence ID" value="GAA3624463.1"/>
    <property type="molecule type" value="Genomic_DNA"/>
</dbReference>
<comment type="caution">
    <text evidence="2">The sequence shown here is derived from an EMBL/GenBank/DDBJ whole genome shotgun (WGS) entry which is preliminary data.</text>
</comment>
<proteinExistence type="predicted"/>
<organism evidence="2 3">
    <name type="scientific">Nonomuraea rosea</name>
    <dbReference type="NCBI Taxonomy" id="638574"/>
    <lineage>
        <taxon>Bacteria</taxon>
        <taxon>Bacillati</taxon>
        <taxon>Actinomycetota</taxon>
        <taxon>Actinomycetes</taxon>
        <taxon>Streptosporangiales</taxon>
        <taxon>Streptosporangiaceae</taxon>
        <taxon>Nonomuraea</taxon>
    </lineage>
</organism>
<accession>A0ABP7A3W2</accession>
<gene>
    <name evidence="2" type="ORF">GCM10022419_132610</name>
</gene>
<dbReference type="Proteomes" id="UP001500630">
    <property type="component" value="Unassembled WGS sequence"/>
</dbReference>
<keyword evidence="3" id="KW-1185">Reference proteome</keyword>
<evidence type="ECO:0000313" key="3">
    <source>
        <dbReference type="Proteomes" id="UP001500630"/>
    </source>
</evidence>
<reference evidence="3" key="1">
    <citation type="journal article" date="2019" name="Int. J. Syst. Evol. Microbiol.">
        <title>The Global Catalogue of Microorganisms (GCM) 10K type strain sequencing project: providing services to taxonomists for standard genome sequencing and annotation.</title>
        <authorList>
            <consortium name="The Broad Institute Genomics Platform"/>
            <consortium name="The Broad Institute Genome Sequencing Center for Infectious Disease"/>
            <person name="Wu L."/>
            <person name="Ma J."/>
        </authorList>
    </citation>
    <scope>NUCLEOTIDE SEQUENCE [LARGE SCALE GENOMIC DNA]</scope>
    <source>
        <strain evidence="3">JCM 17326</strain>
    </source>
</reference>
<name>A0ABP7A3W2_9ACTN</name>
<sequence length="119" mass="12591">MGTMKGPSPPAITQIRAHLPPRAAGRYRRPLPPLLLRPTAGPSRASSTQLTTLVFAADHTAACQWPRQDGNGPVSERSAMVAAMHGSAMAVPGLRQAYEDKIVLDGIDLDVRRGSRAGA</sequence>
<protein>
    <submittedName>
        <fullName evidence="2">Uncharacterized protein</fullName>
    </submittedName>
</protein>
<feature type="region of interest" description="Disordered" evidence="1">
    <location>
        <begin position="1"/>
        <end position="47"/>
    </location>
</feature>
<evidence type="ECO:0000313" key="2">
    <source>
        <dbReference type="EMBL" id="GAA3624463.1"/>
    </source>
</evidence>